<reference evidence="2" key="1">
    <citation type="submission" date="2022-11" db="EMBL/GenBank/DDBJ databases">
        <authorList>
            <person name="Petersen C."/>
        </authorList>
    </citation>
    <scope>NUCLEOTIDE SEQUENCE</scope>
    <source>
        <strain evidence="2">IBT 19713</strain>
    </source>
</reference>
<dbReference type="RefSeq" id="XP_058332494.1">
    <property type="nucleotide sequence ID" value="XM_058473491.1"/>
</dbReference>
<accession>A0A9W9TSB8</accession>
<feature type="region of interest" description="Disordered" evidence="1">
    <location>
        <begin position="1"/>
        <end position="83"/>
    </location>
</feature>
<organism evidence="2 3">
    <name type="scientific">Penicillium chermesinum</name>
    <dbReference type="NCBI Taxonomy" id="63820"/>
    <lineage>
        <taxon>Eukaryota</taxon>
        <taxon>Fungi</taxon>
        <taxon>Dikarya</taxon>
        <taxon>Ascomycota</taxon>
        <taxon>Pezizomycotina</taxon>
        <taxon>Eurotiomycetes</taxon>
        <taxon>Eurotiomycetidae</taxon>
        <taxon>Eurotiales</taxon>
        <taxon>Aspergillaceae</taxon>
        <taxon>Penicillium</taxon>
    </lineage>
</organism>
<comment type="caution">
    <text evidence="2">The sequence shown here is derived from an EMBL/GenBank/DDBJ whole genome shotgun (WGS) entry which is preliminary data.</text>
</comment>
<protein>
    <submittedName>
        <fullName evidence="2">Uncharacterized protein</fullName>
    </submittedName>
</protein>
<evidence type="ECO:0000256" key="1">
    <source>
        <dbReference type="SAM" id="MobiDB-lite"/>
    </source>
</evidence>
<gene>
    <name evidence="2" type="ORF">N7468_004194</name>
</gene>
<name>A0A9W9TSB8_9EURO</name>
<reference evidence="2" key="2">
    <citation type="journal article" date="2023" name="IMA Fungus">
        <title>Comparative genomic study of the Penicillium genus elucidates a diverse pangenome and 15 lateral gene transfer events.</title>
        <authorList>
            <person name="Petersen C."/>
            <person name="Sorensen T."/>
            <person name="Nielsen M.R."/>
            <person name="Sondergaard T.E."/>
            <person name="Sorensen J.L."/>
            <person name="Fitzpatrick D.A."/>
            <person name="Frisvad J.C."/>
            <person name="Nielsen K.L."/>
        </authorList>
    </citation>
    <scope>NUCLEOTIDE SEQUENCE</scope>
    <source>
        <strain evidence="2">IBT 19713</strain>
    </source>
</reference>
<proteinExistence type="predicted"/>
<dbReference type="GeneID" id="83200794"/>
<feature type="compositionally biased region" description="Basic and acidic residues" evidence="1">
    <location>
        <begin position="50"/>
        <end position="83"/>
    </location>
</feature>
<sequence>MSDSKQAARDETNYRLGISSKSSEILQKAGSGSAKKRGKSHTPSEVKFPSPDEERTMDTAGRESADKRKHATEQIAKHYRDSS</sequence>
<evidence type="ECO:0000313" key="2">
    <source>
        <dbReference type="EMBL" id="KAJ5239575.1"/>
    </source>
</evidence>
<dbReference type="Proteomes" id="UP001150941">
    <property type="component" value="Unassembled WGS sequence"/>
</dbReference>
<evidence type="ECO:0000313" key="3">
    <source>
        <dbReference type="Proteomes" id="UP001150941"/>
    </source>
</evidence>
<dbReference type="AlphaFoldDB" id="A0A9W9TSB8"/>
<feature type="compositionally biased region" description="Basic and acidic residues" evidence="1">
    <location>
        <begin position="1"/>
        <end position="13"/>
    </location>
</feature>
<dbReference type="EMBL" id="JAPQKS010000003">
    <property type="protein sequence ID" value="KAJ5239575.1"/>
    <property type="molecule type" value="Genomic_DNA"/>
</dbReference>
<dbReference type="OrthoDB" id="4340785at2759"/>
<keyword evidence="3" id="KW-1185">Reference proteome</keyword>